<proteinExistence type="predicted"/>
<evidence type="ECO:0000313" key="2">
    <source>
        <dbReference type="Proteomes" id="UP000591929"/>
    </source>
</evidence>
<dbReference type="InterPro" id="IPR006450">
    <property type="entry name" value="Phage_HK97_gp6-like"/>
</dbReference>
<dbReference type="Pfam" id="PF05135">
    <property type="entry name" value="Phage_connect_1"/>
    <property type="match status" value="1"/>
</dbReference>
<dbReference type="NCBIfam" id="TIGR01560">
    <property type="entry name" value="put_DNA_pack"/>
    <property type="match status" value="1"/>
</dbReference>
<sequence>MDLTVVKNHLKVEHDFDDELIKDIYVPMAENEVKGAVTQDAASDFFNKSPTYNGAVLLLTAHYYENRGATSMRDMKEIPFGILTLIQRLRSDFEKWKSESSTLG</sequence>
<dbReference type="AlphaFoldDB" id="A0A841Y8Y5"/>
<reference evidence="1 2" key="1">
    <citation type="submission" date="2020-03" db="EMBL/GenBank/DDBJ databases">
        <title>Soil Listeria distribution.</title>
        <authorList>
            <person name="Liao J."/>
            <person name="Wiedmann M."/>
        </authorList>
    </citation>
    <scope>NUCLEOTIDE SEQUENCE [LARGE SCALE GENOMIC DNA]</scope>
    <source>
        <strain evidence="1 2">FSL L7-1681</strain>
    </source>
</reference>
<dbReference type="RefSeq" id="WP_185377665.1">
    <property type="nucleotide sequence ID" value="NZ_JAARPL010000010.1"/>
</dbReference>
<dbReference type="CDD" id="cd08054">
    <property type="entry name" value="gp6"/>
    <property type="match status" value="1"/>
</dbReference>
<dbReference type="EMBL" id="JAARPL010000010">
    <property type="protein sequence ID" value="MBC1373365.1"/>
    <property type="molecule type" value="Genomic_DNA"/>
</dbReference>
<name>A0A841Y8Y5_9LIST</name>
<gene>
    <name evidence="1" type="ORF">HB847_13380</name>
</gene>
<dbReference type="Gene3D" id="1.10.3230.30">
    <property type="entry name" value="Phage gp6-like head-tail connector protein"/>
    <property type="match status" value="1"/>
</dbReference>
<protein>
    <submittedName>
        <fullName evidence="1">Phage gp6-like head-tail connector protein</fullName>
    </submittedName>
</protein>
<dbReference type="InterPro" id="IPR021146">
    <property type="entry name" value="Phage_gp6-like_head-tail"/>
</dbReference>
<dbReference type="Proteomes" id="UP000591929">
    <property type="component" value="Unassembled WGS sequence"/>
</dbReference>
<comment type="caution">
    <text evidence="1">The sequence shown here is derived from an EMBL/GenBank/DDBJ whole genome shotgun (WGS) entry which is preliminary data.</text>
</comment>
<organism evidence="1 2">
    <name type="scientific">Listeria booriae</name>
    <dbReference type="NCBI Taxonomy" id="1552123"/>
    <lineage>
        <taxon>Bacteria</taxon>
        <taxon>Bacillati</taxon>
        <taxon>Bacillota</taxon>
        <taxon>Bacilli</taxon>
        <taxon>Bacillales</taxon>
        <taxon>Listeriaceae</taxon>
        <taxon>Listeria</taxon>
    </lineage>
</organism>
<accession>A0A841Y8Y5</accession>
<evidence type="ECO:0000313" key="1">
    <source>
        <dbReference type="EMBL" id="MBC1373365.1"/>
    </source>
</evidence>